<dbReference type="RefSeq" id="XP_013427436.1">
    <property type="nucleotide sequence ID" value="XM_013571982.1"/>
</dbReference>
<feature type="coiled-coil region" evidence="1">
    <location>
        <begin position="58"/>
        <end position="85"/>
    </location>
</feature>
<dbReference type="EMBL" id="KL584709">
    <property type="protein sequence ID" value="KEQ73433.1"/>
    <property type="molecule type" value="Genomic_DNA"/>
</dbReference>
<feature type="non-terminal residue" evidence="3">
    <location>
        <position position="1"/>
    </location>
</feature>
<accession>A0A074WK22</accession>
<reference evidence="3 4" key="1">
    <citation type="journal article" date="2014" name="BMC Genomics">
        <title>Genome sequencing of four Aureobasidium pullulans varieties: biotechnological potential, stress tolerance, and description of new species.</title>
        <authorList>
            <person name="Gostin Ar C."/>
            <person name="Ohm R.A."/>
            <person name="Kogej T."/>
            <person name="Sonjak S."/>
            <person name="Turk M."/>
            <person name="Zajc J."/>
            <person name="Zalar P."/>
            <person name="Grube M."/>
            <person name="Sun H."/>
            <person name="Han J."/>
            <person name="Sharma A."/>
            <person name="Chiniquy J."/>
            <person name="Ngan C.Y."/>
            <person name="Lipzen A."/>
            <person name="Barry K."/>
            <person name="Grigoriev I.V."/>
            <person name="Gunde-Cimerman N."/>
        </authorList>
    </citation>
    <scope>NUCLEOTIDE SEQUENCE [LARGE SCALE GENOMIC DNA]</scope>
    <source>
        <strain evidence="3 4">CBS 147.97</strain>
    </source>
</reference>
<evidence type="ECO:0000256" key="1">
    <source>
        <dbReference type="SAM" id="Coils"/>
    </source>
</evidence>
<evidence type="ECO:0000256" key="2">
    <source>
        <dbReference type="SAM" id="MobiDB-lite"/>
    </source>
</evidence>
<proteinExistence type="predicted"/>
<dbReference type="HOGENOM" id="CLU_750017_0_0_1"/>
<evidence type="ECO:0000313" key="4">
    <source>
        <dbReference type="Proteomes" id="UP000027730"/>
    </source>
</evidence>
<evidence type="ECO:0000313" key="3">
    <source>
        <dbReference type="EMBL" id="KEQ73433.1"/>
    </source>
</evidence>
<dbReference type="GeneID" id="25410452"/>
<dbReference type="OrthoDB" id="3884201at2759"/>
<keyword evidence="1" id="KW-0175">Coiled coil</keyword>
<feature type="region of interest" description="Disordered" evidence="2">
    <location>
        <begin position="23"/>
        <end position="45"/>
    </location>
</feature>
<dbReference type="Proteomes" id="UP000027730">
    <property type="component" value="Unassembled WGS sequence"/>
</dbReference>
<organism evidence="3 4">
    <name type="scientific">Aureobasidium namibiae CBS 147.97</name>
    <dbReference type="NCBI Taxonomy" id="1043004"/>
    <lineage>
        <taxon>Eukaryota</taxon>
        <taxon>Fungi</taxon>
        <taxon>Dikarya</taxon>
        <taxon>Ascomycota</taxon>
        <taxon>Pezizomycotina</taxon>
        <taxon>Dothideomycetes</taxon>
        <taxon>Dothideomycetidae</taxon>
        <taxon>Dothideales</taxon>
        <taxon>Saccotheciaceae</taxon>
        <taxon>Aureobasidium</taxon>
    </lineage>
</organism>
<dbReference type="AlphaFoldDB" id="A0A074WK22"/>
<name>A0A074WK22_9PEZI</name>
<sequence length="358" mass="40161">GYTILSLTQLCSAAEAAKAKRKAYKSERKKQADKRNAFHARNNKDQMERVTKLKDIRIEALRERVREADTSIQEFEDMVEEMRREDAAELESRDAMQAILLVDLRELTQVYDEEVEVLKRTIDRQALPPDYSSINNLGPVIALEDTGSATPEHVIATALSTLRKALAAPSDSDSTPKHLVHIANTLHTSLLASKKGFTTHLWPLSATSASLHATHECVDRVIHFLAVHHPDLDERISSPLSSPFLRHLTRTFKSPSTLLRRAFSCADSLALELCSLHFASGGRRAGLMLPVRPLSLDAGMLDSGDNEIDTNDDLLELQYWKKKLESVRREALERMEDVGITVFGDTIAWLEQEIMSLV</sequence>
<keyword evidence="4" id="KW-1185">Reference proteome</keyword>
<protein>
    <submittedName>
        <fullName evidence="3">Uncharacterized protein</fullName>
    </submittedName>
</protein>
<feature type="compositionally biased region" description="Basic and acidic residues" evidence="2">
    <location>
        <begin position="24"/>
        <end position="45"/>
    </location>
</feature>
<gene>
    <name evidence="3" type="ORF">M436DRAFT_46112</name>
</gene>